<dbReference type="Proteomes" id="UP001372338">
    <property type="component" value="Unassembled WGS sequence"/>
</dbReference>
<comment type="caution">
    <text evidence="2">The sequence shown here is derived from an EMBL/GenBank/DDBJ whole genome shotgun (WGS) entry which is preliminary data.</text>
</comment>
<feature type="region of interest" description="Disordered" evidence="1">
    <location>
        <begin position="135"/>
        <end position="197"/>
    </location>
</feature>
<organism evidence="2 3">
    <name type="scientific">Crotalaria pallida</name>
    <name type="common">Smooth rattlebox</name>
    <name type="synonym">Crotalaria striata</name>
    <dbReference type="NCBI Taxonomy" id="3830"/>
    <lineage>
        <taxon>Eukaryota</taxon>
        <taxon>Viridiplantae</taxon>
        <taxon>Streptophyta</taxon>
        <taxon>Embryophyta</taxon>
        <taxon>Tracheophyta</taxon>
        <taxon>Spermatophyta</taxon>
        <taxon>Magnoliopsida</taxon>
        <taxon>eudicotyledons</taxon>
        <taxon>Gunneridae</taxon>
        <taxon>Pentapetalae</taxon>
        <taxon>rosids</taxon>
        <taxon>fabids</taxon>
        <taxon>Fabales</taxon>
        <taxon>Fabaceae</taxon>
        <taxon>Papilionoideae</taxon>
        <taxon>50 kb inversion clade</taxon>
        <taxon>genistoids sensu lato</taxon>
        <taxon>core genistoids</taxon>
        <taxon>Crotalarieae</taxon>
        <taxon>Crotalaria</taxon>
    </lineage>
</organism>
<dbReference type="AlphaFoldDB" id="A0AAN9HWF7"/>
<gene>
    <name evidence="2" type="ORF">RIF29_30066</name>
</gene>
<feature type="region of interest" description="Disordered" evidence="1">
    <location>
        <begin position="81"/>
        <end position="110"/>
    </location>
</feature>
<evidence type="ECO:0000313" key="2">
    <source>
        <dbReference type="EMBL" id="KAK7256612.1"/>
    </source>
</evidence>
<sequence>MAKKRGRPPKTPTNQPSPLSASTQKEVSGPSKNNVFANPLNLDMLEEQETEFHDLFDSLDSMNEQQVKALLENMDRIHEKIKGKHPMNEETIGSENPKQDGPNTTNPTKVQEQIKEGLISAERVNVDELRPIVVESANGQEGKDSVVVSEKSGTETANQKHMADDQWHTVTTRRKLMQQKKLDSEIGRGSPSHPANG</sequence>
<evidence type="ECO:0000313" key="3">
    <source>
        <dbReference type="Proteomes" id="UP001372338"/>
    </source>
</evidence>
<feature type="compositionally biased region" description="Polar residues" evidence="1">
    <location>
        <begin position="12"/>
        <end position="36"/>
    </location>
</feature>
<keyword evidence="3" id="KW-1185">Reference proteome</keyword>
<protein>
    <submittedName>
        <fullName evidence="2">Uncharacterized protein</fullName>
    </submittedName>
</protein>
<accession>A0AAN9HWF7</accession>
<evidence type="ECO:0000256" key="1">
    <source>
        <dbReference type="SAM" id="MobiDB-lite"/>
    </source>
</evidence>
<feature type="compositionally biased region" description="Polar residues" evidence="1">
    <location>
        <begin position="91"/>
        <end position="110"/>
    </location>
</feature>
<proteinExistence type="predicted"/>
<feature type="region of interest" description="Disordered" evidence="1">
    <location>
        <begin position="1"/>
        <end position="37"/>
    </location>
</feature>
<reference evidence="2 3" key="1">
    <citation type="submission" date="2024-01" db="EMBL/GenBank/DDBJ databases">
        <title>The genomes of 5 underutilized Papilionoideae crops provide insights into root nodulation and disease resistanc.</title>
        <authorList>
            <person name="Yuan L."/>
        </authorList>
    </citation>
    <scope>NUCLEOTIDE SEQUENCE [LARGE SCALE GENOMIC DNA]</scope>
    <source>
        <strain evidence="2">ZHUSHIDOU_FW_LH</strain>
        <tissue evidence="2">Leaf</tissue>
    </source>
</reference>
<name>A0AAN9HWF7_CROPI</name>
<dbReference type="EMBL" id="JAYWIO010000006">
    <property type="protein sequence ID" value="KAK7256612.1"/>
    <property type="molecule type" value="Genomic_DNA"/>
</dbReference>